<dbReference type="Gene3D" id="2.40.400.10">
    <property type="entry name" value="Acetoacetate decarboxylase-like"/>
    <property type="match status" value="1"/>
</dbReference>
<dbReference type="SUPFAM" id="SSF160104">
    <property type="entry name" value="Acetoacetate decarboxylase-like"/>
    <property type="match status" value="1"/>
</dbReference>
<keyword evidence="2" id="KW-1185">Reference proteome</keyword>
<evidence type="ECO:0000313" key="1">
    <source>
        <dbReference type="EMBL" id="UXX79890.1"/>
    </source>
</evidence>
<gene>
    <name evidence="1" type="ORF">N7E81_02065</name>
</gene>
<sequence>MSLQENNHWSTPIGAPLAAPFPFSFRDVEVLTLSYKTDRKAAEKLLPAPLKLRSDWVLIHIYNMNDTDYLGQYQECNVMLDAELPGKAVGGYSPFLFLNSDGGISQGREVHGQPKKWGNPKVDFNGDLIIGSLERNGIEVVNGTMAYKQNRGTIQEFKDMTFDFSVNLNYKVINHINGETAIRQITSRNLENVKIAESWIDPCSVALRPNMQAPIYKLPVLEEGHACFWKGEFTLVEGEIVHDYLRKG</sequence>
<dbReference type="InterPro" id="IPR023375">
    <property type="entry name" value="ADC_dom_sf"/>
</dbReference>
<dbReference type="NCBIfam" id="NF002614">
    <property type="entry name" value="PRK02265.1"/>
    <property type="match status" value="1"/>
</dbReference>
<proteinExistence type="predicted"/>
<protein>
    <submittedName>
        <fullName evidence="1">Acetoacetate decarboxylase family protein</fullName>
    </submittedName>
</protein>
<dbReference type="RefSeq" id="WP_263051621.1">
    <property type="nucleotide sequence ID" value="NZ_CP106735.1"/>
</dbReference>
<dbReference type="InterPro" id="IPR010451">
    <property type="entry name" value="Acetoacetate_decarboxylase"/>
</dbReference>
<dbReference type="EMBL" id="CP106735">
    <property type="protein sequence ID" value="UXX79890.1"/>
    <property type="molecule type" value="Genomic_DNA"/>
</dbReference>
<dbReference type="Pfam" id="PF06314">
    <property type="entry name" value="ADC"/>
    <property type="match status" value="1"/>
</dbReference>
<organism evidence="1 2">
    <name type="scientific">Reichenbachiella carrageenanivorans</name>
    <dbReference type="NCBI Taxonomy" id="2979869"/>
    <lineage>
        <taxon>Bacteria</taxon>
        <taxon>Pseudomonadati</taxon>
        <taxon>Bacteroidota</taxon>
        <taxon>Cytophagia</taxon>
        <taxon>Cytophagales</taxon>
        <taxon>Reichenbachiellaceae</taxon>
        <taxon>Reichenbachiella</taxon>
    </lineage>
</organism>
<reference evidence="1" key="1">
    <citation type="submission" date="2022-10" db="EMBL/GenBank/DDBJ databases">
        <title>Comparative genomics and taxonomic characterization of three novel marine species of genus Reichenbachiella exhibiting antioxidant and polysaccharide degradation activities.</title>
        <authorList>
            <person name="Muhammad N."/>
            <person name="Lee Y.-J."/>
            <person name="Ko J."/>
            <person name="Kim S.-G."/>
        </authorList>
    </citation>
    <scope>NUCLEOTIDE SEQUENCE</scope>
    <source>
        <strain evidence="1">Wsw4-B4</strain>
    </source>
</reference>
<accession>A0ABY6D2P0</accession>
<name>A0ABY6D2P0_9BACT</name>
<dbReference type="Proteomes" id="UP001062165">
    <property type="component" value="Chromosome"/>
</dbReference>
<evidence type="ECO:0000313" key="2">
    <source>
        <dbReference type="Proteomes" id="UP001062165"/>
    </source>
</evidence>